<dbReference type="InterPro" id="IPR036249">
    <property type="entry name" value="Thioredoxin-like_sf"/>
</dbReference>
<keyword evidence="5" id="KW-1185">Reference proteome</keyword>
<dbReference type="AlphaFoldDB" id="A0AAD2PW76"/>
<accession>A0AAD2PW76</accession>
<proteinExistence type="predicted"/>
<sequence>MTEFIQNILKSAGPNGVVVFSKTYCPYCANAKDDLSSIGIAPIIVELDRRSDGEDIQAALLRMTGQRTVPSAWVNGVHIGGSSDVYHHVHQGGLFRNRKQIFAARKYAEHSGIQHCGAENGTPCIYLGDSD</sequence>
<dbReference type="PANTHER" id="PTHR45694">
    <property type="entry name" value="GLUTAREDOXIN 2"/>
    <property type="match status" value="1"/>
</dbReference>
<dbReference type="Pfam" id="PF00462">
    <property type="entry name" value="Glutaredoxin"/>
    <property type="match status" value="1"/>
</dbReference>
<protein>
    <recommendedName>
        <fullName evidence="3">Glutaredoxin domain-containing protein</fullName>
    </recommendedName>
</protein>
<name>A0AAD2PW76_9STRA</name>
<dbReference type="Proteomes" id="UP001295423">
    <property type="component" value="Unassembled WGS sequence"/>
</dbReference>
<evidence type="ECO:0000256" key="1">
    <source>
        <dbReference type="ARBA" id="ARBA00023157"/>
    </source>
</evidence>
<evidence type="ECO:0000256" key="2">
    <source>
        <dbReference type="ARBA" id="ARBA00023284"/>
    </source>
</evidence>
<dbReference type="EMBL" id="CAKOGP040002003">
    <property type="protein sequence ID" value="CAJ1959541.1"/>
    <property type="molecule type" value="Genomic_DNA"/>
</dbReference>
<dbReference type="CDD" id="cd03419">
    <property type="entry name" value="GRX_GRXh_1_2_like"/>
    <property type="match status" value="1"/>
</dbReference>
<evidence type="ECO:0000259" key="3">
    <source>
        <dbReference type="Pfam" id="PF00462"/>
    </source>
</evidence>
<dbReference type="SUPFAM" id="SSF52833">
    <property type="entry name" value="Thioredoxin-like"/>
    <property type="match status" value="1"/>
</dbReference>
<dbReference type="InterPro" id="IPR011767">
    <property type="entry name" value="GLR_AS"/>
</dbReference>
<dbReference type="PANTHER" id="PTHR45694:SF18">
    <property type="entry name" value="GLUTAREDOXIN-1-RELATED"/>
    <property type="match status" value="1"/>
</dbReference>
<dbReference type="GO" id="GO:0034599">
    <property type="term" value="P:cellular response to oxidative stress"/>
    <property type="evidence" value="ECO:0007669"/>
    <property type="project" value="TreeGrafter"/>
</dbReference>
<reference evidence="4" key="1">
    <citation type="submission" date="2023-08" db="EMBL/GenBank/DDBJ databases">
        <authorList>
            <person name="Audoor S."/>
            <person name="Bilcke G."/>
        </authorList>
    </citation>
    <scope>NUCLEOTIDE SEQUENCE</scope>
</reference>
<dbReference type="InterPro" id="IPR002109">
    <property type="entry name" value="Glutaredoxin"/>
</dbReference>
<dbReference type="PROSITE" id="PS00195">
    <property type="entry name" value="GLUTAREDOXIN_1"/>
    <property type="match status" value="1"/>
</dbReference>
<feature type="domain" description="Glutaredoxin" evidence="3">
    <location>
        <begin position="17"/>
        <end position="79"/>
    </location>
</feature>
<dbReference type="PRINTS" id="PR00160">
    <property type="entry name" value="GLUTAREDOXIN"/>
</dbReference>
<comment type="caution">
    <text evidence="4">The sequence shown here is derived from an EMBL/GenBank/DDBJ whole genome shotgun (WGS) entry which is preliminary data.</text>
</comment>
<dbReference type="GO" id="GO:0005737">
    <property type="term" value="C:cytoplasm"/>
    <property type="evidence" value="ECO:0007669"/>
    <property type="project" value="TreeGrafter"/>
</dbReference>
<dbReference type="Gene3D" id="3.40.30.10">
    <property type="entry name" value="Glutaredoxin"/>
    <property type="match status" value="1"/>
</dbReference>
<keyword evidence="1" id="KW-1015">Disulfide bond</keyword>
<dbReference type="PROSITE" id="PS51354">
    <property type="entry name" value="GLUTAREDOXIN_2"/>
    <property type="match status" value="1"/>
</dbReference>
<organism evidence="4 5">
    <name type="scientific">Cylindrotheca closterium</name>
    <dbReference type="NCBI Taxonomy" id="2856"/>
    <lineage>
        <taxon>Eukaryota</taxon>
        <taxon>Sar</taxon>
        <taxon>Stramenopiles</taxon>
        <taxon>Ochrophyta</taxon>
        <taxon>Bacillariophyta</taxon>
        <taxon>Bacillariophyceae</taxon>
        <taxon>Bacillariophycidae</taxon>
        <taxon>Bacillariales</taxon>
        <taxon>Bacillariaceae</taxon>
        <taxon>Cylindrotheca</taxon>
    </lineage>
</organism>
<evidence type="ECO:0000313" key="4">
    <source>
        <dbReference type="EMBL" id="CAJ1959541.1"/>
    </source>
</evidence>
<keyword evidence="2" id="KW-0676">Redox-active center</keyword>
<evidence type="ECO:0000313" key="5">
    <source>
        <dbReference type="Proteomes" id="UP001295423"/>
    </source>
</evidence>
<gene>
    <name evidence="4" type="ORF">CYCCA115_LOCUS17962</name>
</gene>
<dbReference type="InterPro" id="IPR014025">
    <property type="entry name" value="Glutaredoxin_subgr"/>
</dbReference>
<dbReference type="GO" id="GO:0015038">
    <property type="term" value="F:glutathione disulfide oxidoreductase activity"/>
    <property type="evidence" value="ECO:0007669"/>
    <property type="project" value="TreeGrafter"/>
</dbReference>